<gene>
    <name evidence="1" type="ORF">JYA60_00205</name>
</gene>
<dbReference type="InterPro" id="IPR038696">
    <property type="entry name" value="IalB_sf"/>
</dbReference>
<evidence type="ECO:0000313" key="2">
    <source>
        <dbReference type="Proteomes" id="UP000704529"/>
    </source>
</evidence>
<dbReference type="AlphaFoldDB" id="A0AA40ZYL3"/>
<dbReference type="EMBL" id="JAFHKU010000037">
    <property type="protein sequence ID" value="MBN3556673.1"/>
    <property type="molecule type" value="Genomic_DNA"/>
</dbReference>
<accession>A0AA40ZYL3</accession>
<evidence type="ECO:0000313" key="1">
    <source>
        <dbReference type="EMBL" id="MBN3556673.1"/>
    </source>
</evidence>
<proteinExistence type="predicted"/>
<sequence>MPGFRVKPSDITLPEGLPAGQYRRIFQPFPNWTLVCDENLQKKQKICNVARTIQGPDGGTVFSWSLAAAQDGQPIFILRVPTNVGMGGLIRLVLPDGGAPVPIAVQGCNPTICLAYQSVSQRLRTAVEQGVTVEISYGSGSPPKPVRFFAPLAGLAAALAAI</sequence>
<dbReference type="Pfam" id="PF06776">
    <property type="entry name" value="IalB"/>
    <property type="match status" value="1"/>
</dbReference>
<reference evidence="1" key="1">
    <citation type="submission" date="2021-01" db="EMBL/GenBank/DDBJ databases">
        <title>Genome Sequencing of Type Strains.</title>
        <authorList>
            <person name="Lemaire J.F."/>
            <person name="Inderbitzin P."/>
            <person name="Collins S.B."/>
            <person name="Wespe N."/>
            <person name="Knight-Connoni V."/>
        </authorList>
    </citation>
    <scope>NUCLEOTIDE SEQUENCE</scope>
    <source>
        <strain evidence="1">DSM 14562</strain>
    </source>
</reference>
<dbReference type="Gene3D" id="2.60.40.1880">
    <property type="entry name" value="Invasion associated locus B (IalB) protein"/>
    <property type="match status" value="1"/>
</dbReference>
<dbReference type="Proteomes" id="UP000704529">
    <property type="component" value="Unassembled WGS sequence"/>
</dbReference>
<organism evidence="1 2">
    <name type="scientific">Sphingomonas yabuuchiae</name>
    <dbReference type="NCBI Taxonomy" id="172044"/>
    <lineage>
        <taxon>Bacteria</taxon>
        <taxon>Pseudomonadati</taxon>
        <taxon>Pseudomonadota</taxon>
        <taxon>Alphaproteobacteria</taxon>
        <taxon>Sphingomonadales</taxon>
        <taxon>Sphingomonadaceae</taxon>
        <taxon>Sphingomonas</taxon>
    </lineage>
</organism>
<dbReference type="InterPro" id="IPR010642">
    <property type="entry name" value="Invasion_prot_B"/>
</dbReference>
<name>A0AA40ZYL3_9SPHN</name>
<comment type="caution">
    <text evidence="1">The sequence shown here is derived from an EMBL/GenBank/DDBJ whole genome shotgun (WGS) entry which is preliminary data.</text>
</comment>
<protein>
    <submittedName>
        <fullName evidence="1">Invasion associated locus B family protein</fullName>
    </submittedName>
</protein>